<evidence type="ECO:0000256" key="1">
    <source>
        <dbReference type="ARBA" id="ARBA00005776"/>
    </source>
</evidence>
<keyword evidence="5" id="KW-1185">Reference proteome</keyword>
<evidence type="ECO:0000259" key="3">
    <source>
        <dbReference type="SMART" id="SM00471"/>
    </source>
</evidence>
<dbReference type="SMART" id="SM00471">
    <property type="entry name" value="HDc"/>
    <property type="match status" value="1"/>
</dbReference>
<dbReference type="InterPro" id="IPR050135">
    <property type="entry name" value="dGTPase-like"/>
</dbReference>
<feature type="compositionally biased region" description="Polar residues" evidence="2">
    <location>
        <begin position="496"/>
        <end position="509"/>
    </location>
</feature>
<dbReference type="Pfam" id="PF01966">
    <property type="entry name" value="HD"/>
    <property type="match status" value="1"/>
</dbReference>
<accession>A0ABP0GW73</accession>
<proteinExistence type="inferred from homology"/>
<evidence type="ECO:0000256" key="2">
    <source>
        <dbReference type="SAM" id="MobiDB-lite"/>
    </source>
</evidence>
<dbReference type="Gene3D" id="3.30.70.2760">
    <property type="match status" value="1"/>
</dbReference>
<dbReference type="EMBL" id="CAWYQH010000152">
    <property type="protein sequence ID" value="CAK8695976.1"/>
    <property type="molecule type" value="Genomic_DNA"/>
</dbReference>
<dbReference type="InterPro" id="IPR006674">
    <property type="entry name" value="HD_domain"/>
</dbReference>
<evidence type="ECO:0000313" key="5">
    <source>
        <dbReference type="Proteomes" id="UP001642483"/>
    </source>
</evidence>
<comment type="similarity">
    <text evidence="1">Belongs to the SAMHD1 family.</text>
</comment>
<gene>
    <name evidence="4" type="ORF">CVLEPA_LOCUS29174</name>
</gene>
<dbReference type="InterPro" id="IPR003607">
    <property type="entry name" value="HD/PDEase_dom"/>
</dbReference>
<dbReference type="PANTHER" id="PTHR11373:SF4">
    <property type="entry name" value="DEOXYNUCLEOSIDE TRIPHOSPHATE TRIPHOSPHOHYDROLASE SAMHD1"/>
    <property type="match status" value="1"/>
</dbReference>
<dbReference type="CDD" id="cd00077">
    <property type="entry name" value="HDc"/>
    <property type="match status" value="1"/>
</dbReference>
<organism evidence="4 5">
    <name type="scientific">Clavelina lepadiformis</name>
    <name type="common">Light-bulb sea squirt</name>
    <name type="synonym">Ascidia lepadiformis</name>
    <dbReference type="NCBI Taxonomy" id="159417"/>
    <lineage>
        <taxon>Eukaryota</taxon>
        <taxon>Metazoa</taxon>
        <taxon>Chordata</taxon>
        <taxon>Tunicata</taxon>
        <taxon>Ascidiacea</taxon>
        <taxon>Aplousobranchia</taxon>
        <taxon>Clavelinidae</taxon>
        <taxon>Clavelina</taxon>
    </lineage>
</organism>
<reference evidence="4 5" key="1">
    <citation type="submission" date="2024-02" db="EMBL/GenBank/DDBJ databases">
        <authorList>
            <person name="Daric V."/>
            <person name="Darras S."/>
        </authorList>
    </citation>
    <scope>NUCLEOTIDE SEQUENCE [LARGE SCALE GENOMIC DNA]</scope>
</reference>
<dbReference type="SUPFAM" id="SSF109604">
    <property type="entry name" value="HD-domain/PDEase-like"/>
    <property type="match status" value="1"/>
</dbReference>
<evidence type="ECO:0000313" key="4">
    <source>
        <dbReference type="EMBL" id="CAK8695976.1"/>
    </source>
</evidence>
<name>A0ABP0GW73_CLALP</name>
<sequence>MNNMDSSPYFIRAQNGGTVQLNAKCFNDPVHGHIQLHPLLVTVIDTPQFQRLRNIKQLGATYFVYPGASHNRFEHCIGTCHLAGELARHLKAQHPALVDDKDVLCIELAGLCHDLGHGPYSHMFDMKFLPKFEENQKWTHEKGSCMMLDYLIDENNLKAEFESYGLSLTVDLIFVKEMIMGPFDPENKNWKYKGRPLEKSFLYEIVSNDRNKVDVDKWDYFARDCHHLGIKNSFDHKRFMQFLKVLTVQGENAQICARDKECINLYEMFHTRSALHRRAYQHRVCTTIEAMICDAMFLANEHLKILGKDKKVLKISECIYDMVAYEKLTDNIFYQILYSTEEHVDMENARNILKRILCRDLYKYVGYSKPPKNKSVHLSHYDCIKMQEEIAELDNGLEADDILVNVCTFNYGMKGENPCDQFRFYSKANPDIPYQIRREEISHMLPDTFQDCEIQIFCKYSDKCELAKKCLQIWCQKRKYKPPITFKVAETSLTPVKRPSTSTENNTNGAKRLLL</sequence>
<feature type="domain" description="HD/PDEase" evidence="3">
    <location>
        <begin position="68"/>
        <end position="230"/>
    </location>
</feature>
<dbReference type="Proteomes" id="UP001642483">
    <property type="component" value="Unassembled WGS sequence"/>
</dbReference>
<dbReference type="Gene3D" id="1.10.3210.10">
    <property type="entry name" value="Hypothetical protein af1432"/>
    <property type="match status" value="1"/>
</dbReference>
<feature type="region of interest" description="Disordered" evidence="2">
    <location>
        <begin position="496"/>
        <end position="515"/>
    </location>
</feature>
<protein>
    <recommendedName>
        <fullName evidence="3">HD/PDEase domain-containing protein</fullName>
    </recommendedName>
</protein>
<dbReference type="PANTHER" id="PTHR11373">
    <property type="entry name" value="DEOXYNUCLEOSIDE TRIPHOSPHATE TRIPHOSPHOHYDROLASE"/>
    <property type="match status" value="1"/>
</dbReference>
<comment type="caution">
    <text evidence="4">The sequence shown here is derived from an EMBL/GenBank/DDBJ whole genome shotgun (WGS) entry which is preliminary data.</text>
</comment>